<gene>
    <name evidence="10" type="ORF">M9Y10_042084</name>
</gene>
<evidence type="ECO:0000259" key="8">
    <source>
        <dbReference type="PROSITE" id="PS50893"/>
    </source>
</evidence>
<feature type="domain" description="ABC transporter" evidence="8">
    <location>
        <begin position="359"/>
        <end position="593"/>
    </location>
</feature>
<evidence type="ECO:0000313" key="10">
    <source>
        <dbReference type="EMBL" id="KAK8886619.1"/>
    </source>
</evidence>
<feature type="transmembrane region" description="Helical" evidence="7">
    <location>
        <begin position="37"/>
        <end position="60"/>
    </location>
</feature>
<proteinExistence type="predicted"/>
<dbReference type="InterPro" id="IPR039421">
    <property type="entry name" value="Type_1_exporter"/>
</dbReference>
<evidence type="ECO:0000256" key="2">
    <source>
        <dbReference type="ARBA" id="ARBA00022692"/>
    </source>
</evidence>
<evidence type="ECO:0000256" key="1">
    <source>
        <dbReference type="ARBA" id="ARBA00004141"/>
    </source>
</evidence>
<comment type="subcellular location">
    <subcellularLocation>
        <location evidence="1">Membrane</location>
        <topology evidence="1">Multi-pass membrane protein</topology>
    </subcellularLocation>
</comment>
<dbReference type="SUPFAM" id="SSF90123">
    <property type="entry name" value="ABC transporter transmembrane region"/>
    <property type="match status" value="1"/>
</dbReference>
<dbReference type="Pfam" id="PF00664">
    <property type="entry name" value="ABC_membrane"/>
    <property type="match status" value="1"/>
</dbReference>
<dbReference type="Proteomes" id="UP001470230">
    <property type="component" value="Unassembled WGS sequence"/>
</dbReference>
<dbReference type="PANTHER" id="PTHR43394:SF1">
    <property type="entry name" value="ATP-BINDING CASSETTE SUB-FAMILY B MEMBER 10, MITOCHONDRIAL"/>
    <property type="match status" value="1"/>
</dbReference>
<feature type="transmembrane region" description="Helical" evidence="7">
    <location>
        <begin position="159"/>
        <end position="178"/>
    </location>
</feature>
<dbReference type="EMBL" id="JAPFFF010000007">
    <property type="protein sequence ID" value="KAK8886619.1"/>
    <property type="molecule type" value="Genomic_DNA"/>
</dbReference>
<evidence type="ECO:0000256" key="7">
    <source>
        <dbReference type="SAM" id="Phobius"/>
    </source>
</evidence>
<dbReference type="InterPro" id="IPR003593">
    <property type="entry name" value="AAA+_ATPase"/>
</dbReference>
<comment type="caution">
    <text evidence="10">The sequence shown here is derived from an EMBL/GenBank/DDBJ whole genome shotgun (WGS) entry which is preliminary data.</text>
</comment>
<evidence type="ECO:0000313" key="11">
    <source>
        <dbReference type="Proteomes" id="UP001470230"/>
    </source>
</evidence>
<name>A0ABR2K684_9EUKA</name>
<organism evidence="10 11">
    <name type="scientific">Tritrichomonas musculus</name>
    <dbReference type="NCBI Taxonomy" id="1915356"/>
    <lineage>
        <taxon>Eukaryota</taxon>
        <taxon>Metamonada</taxon>
        <taxon>Parabasalia</taxon>
        <taxon>Tritrichomonadida</taxon>
        <taxon>Tritrichomonadidae</taxon>
        <taxon>Tritrichomonas</taxon>
    </lineage>
</organism>
<dbReference type="PROSITE" id="PS50893">
    <property type="entry name" value="ABC_TRANSPORTER_2"/>
    <property type="match status" value="1"/>
</dbReference>
<dbReference type="SUPFAM" id="SSF52540">
    <property type="entry name" value="P-loop containing nucleoside triphosphate hydrolases"/>
    <property type="match status" value="1"/>
</dbReference>
<dbReference type="InterPro" id="IPR017871">
    <property type="entry name" value="ABC_transporter-like_CS"/>
</dbReference>
<dbReference type="Gene3D" id="1.20.1560.10">
    <property type="entry name" value="ABC transporter type 1, transmembrane domain"/>
    <property type="match status" value="1"/>
</dbReference>
<dbReference type="InterPro" id="IPR036640">
    <property type="entry name" value="ABC1_TM_sf"/>
</dbReference>
<protein>
    <recommendedName>
        <fullName evidence="12">ABC transporter family protein</fullName>
    </recommendedName>
</protein>
<dbReference type="InterPro" id="IPR011527">
    <property type="entry name" value="ABC1_TM_dom"/>
</dbReference>
<feature type="transmembrane region" description="Helical" evidence="7">
    <location>
        <begin position="266"/>
        <end position="288"/>
    </location>
</feature>
<feature type="transmembrane region" description="Helical" evidence="7">
    <location>
        <begin position="184"/>
        <end position="202"/>
    </location>
</feature>
<accession>A0ABR2K684</accession>
<keyword evidence="2 7" id="KW-0812">Transmembrane</keyword>
<evidence type="ECO:0000256" key="6">
    <source>
        <dbReference type="ARBA" id="ARBA00023136"/>
    </source>
</evidence>
<feature type="domain" description="ABC transmembrane type-1" evidence="9">
    <location>
        <begin position="40"/>
        <end position="326"/>
    </location>
</feature>
<keyword evidence="3" id="KW-0547">Nucleotide-binding</keyword>
<dbReference type="PANTHER" id="PTHR43394">
    <property type="entry name" value="ATP-DEPENDENT PERMEASE MDL1, MITOCHONDRIAL"/>
    <property type="match status" value="1"/>
</dbReference>
<keyword evidence="6 7" id="KW-0472">Membrane</keyword>
<feature type="transmembrane region" description="Helical" evidence="7">
    <location>
        <begin position="81"/>
        <end position="101"/>
    </location>
</feature>
<keyword evidence="5 7" id="KW-1133">Transmembrane helix</keyword>
<evidence type="ECO:0000256" key="5">
    <source>
        <dbReference type="ARBA" id="ARBA00022989"/>
    </source>
</evidence>
<feature type="transmembrane region" description="Helical" evidence="7">
    <location>
        <begin position="300"/>
        <end position="321"/>
    </location>
</feature>
<dbReference type="SMART" id="SM00382">
    <property type="entry name" value="AAA"/>
    <property type="match status" value="1"/>
</dbReference>
<evidence type="ECO:0000259" key="9">
    <source>
        <dbReference type="PROSITE" id="PS50929"/>
    </source>
</evidence>
<dbReference type="Pfam" id="PF00005">
    <property type="entry name" value="ABC_tran"/>
    <property type="match status" value="1"/>
</dbReference>
<evidence type="ECO:0000256" key="3">
    <source>
        <dbReference type="ARBA" id="ARBA00022741"/>
    </source>
</evidence>
<dbReference type="PROSITE" id="PS00211">
    <property type="entry name" value="ABC_TRANSPORTER_1"/>
    <property type="match status" value="1"/>
</dbReference>
<keyword evidence="11" id="KW-1185">Reference proteome</keyword>
<evidence type="ECO:0008006" key="12">
    <source>
        <dbReference type="Google" id="ProtNLM"/>
    </source>
</evidence>
<keyword evidence="4" id="KW-0067">ATP-binding</keyword>
<dbReference type="PROSITE" id="PS50929">
    <property type="entry name" value="ABC_TM1F"/>
    <property type="match status" value="1"/>
</dbReference>
<dbReference type="InterPro" id="IPR003439">
    <property type="entry name" value="ABC_transporter-like_ATP-bd"/>
</dbReference>
<reference evidence="10 11" key="1">
    <citation type="submission" date="2024-04" db="EMBL/GenBank/DDBJ databases">
        <title>Tritrichomonas musculus Genome.</title>
        <authorList>
            <person name="Alves-Ferreira E."/>
            <person name="Grigg M."/>
            <person name="Lorenzi H."/>
            <person name="Galac M."/>
        </authorList>
    </citation>
    <scope>NUCLEOTIDE SEQUENCE [LARGE SCALE GENOMIC DNA]</scope>
    <source>
        <strain evidence="10 11">EAF2021</strain>
    </source>
</reference>
<dbReference type="InterPro" id="IPR027417">
    <property type="entry name" value="P-loop_NTPase"/>
</dbReference>
<sequence>MNDDSLQKIKMPKSSDAFIQPSGKEYFRILSFYSHKWIYILCIIFNIIGGIIPYFIMINLGKIFDTFITSTDFLSQITNKLVIMAILASVMIVILNSSYILRGFSDTLFVQDLRDSLFQNLMTLDASFYDSMSTGILMNRLSEDVTLLLTEYVDKFMNFVQNVSQVVGGIVIGFIVNWRVSLTGIPIVPITLFTLIICGRIVRKEIFKCQFQSFSLLGKTEEVLSNFRTVKAFDNEIKEMKDYSNGLYMINSNAKKIARINALKNAILMFFTFVMAMPIFYYGSFLILEKKRNDLSPGDVIVLFTIFGMLGLPIQLTVISIENFSKASISAAKILFLLDKRPETNQKEGEKLKEVKGTIEFINVSFKYPSRAEYALKNISFKINQGETVAFVGESGSGKSTIVCLIQRLYEIDEGQILVDGKDIKEYSPESLRETIAVVSQEPSLFTMSVADNICFCMKYPNAEITNEKIVEAAQLGNAHNFVMELPNSYETIINPINLSGGQKQRICISRAILANTPILIFDEATSSLDSESEQLVQESIERIKTGKTCILIAHRLSTIMNADQIFVLRNGSIIEKGTHKELIDQKAYYFDLF</sequence>
<evidence type="ECO:0000256" key="4">
    <source>
        <dbReference type="ARBA" id="ARBA00022840"/>
    </source>
</evidence>
<dbReference type="Gene3D" id="3.40.50.300">
    <property type="entry name" value="P-loop containing nucleotide triphosphate hydrolases"/>
    <property type="match status" value="1"/>
</dbReference>